<evidence type="ECO:0000259" key="1">
    <source>
        <dbReference type="PROSITE" id="PS50112"/>
    </source>
</evidence>
<dbReference type="PANTHER" id="PTHR44757">
    <property type="entry name" value="DIGUANYLATE CYCLASE DGCP"/>
    <property type="match status" value="1"/>
</dbReference>
<feature type="domain" description="PAC" evidence="2">
    <location>
        <begin position="80"/>
        <end position="132"/>
    </location>
</feature>
<dbReference type="SUPFAM" id="SSF55785">
    <property type="entry name" value="PYP-like sensor domain (PAS domain)"/>
    <property type="match status" value="1"/>
</dbReference>
<proteinExistence type="predicted"/>
<dbReference type="SMART" id="SM00091">
    <property type="entry name" value="PAS"/>
    <property type="match status" value="1"/>
</dbReference>
<dbReference type="Pfam" id="PF00989">
    <property type="entry name" value="PAS"/>
    <property type="match status" value="1"/>
</dbReference>
<sequence>MESNLDFKQLVDGIGEGVVVASAAGDIIYWNAAATRIFGFTEADAMGKSLDIIIPERQRQRHWDGYHKTMETGQTRYGNDLLRVPALHKDGRTLSIAFTVAMLHAADGKVSAIVAVVRDETQRWAEERELKRRVNELEAGLKS</sequence>
<dbReference type="InterPro" id="IPR052155">
    <property type="entry name" value="Biofilm_reg_signaling"/>
</dbReference>
<dbReference type="PROSITE" id="PS50113">
    <property type="entry name" value="PAC"/>
    <property type="match status" value="1"/>
</dbReference>
<dbReference type="AlphaFoldDB" id="A0A934SWH4"/>
<accession>A0A934SWH4</accession>
<dbReference type="InterPro" id="IPR000014">
    <property type="entry name" value="PAS"/>
</dbReference>
<dbReference type="InterPro" id="IPR035965">
    <property type="entry name" value="PAS-like_dom_sf"/>
</dbReference>
<evidence type="ECO:0000313" key="3">
    <source>
        <dbReference type="EMBL" id="MBK4733979.1"/>
    </source>
</evidence>
<dbReference type="InterPro" id="IPR013767">
    <property type="entry name" value="PAS_fold"/>
</dbReference>
<name>A0A934SWH4_9BURK</name>
<gene>
    <name evidence="3" type="ORF">JJB74_05080</name>
</gene>
<dbReference type="EMBL" id="JAEPBG010000001">
    <property type="protein sequence ID" value="MBK4733979.1"/>
    <property type="molecule type" value="Genomic_DNA"/>
</dbReference>
<evidence type="ECO:0000313" key="4">
    <source>
        <dbReference type="Proteomes" id="UP000622890"/>
    </source>
</evidence>
<dbReference type="PROSITE" id="PS50112">
    <property type="entry name" value="PAS"/>
    <property type="match status" value="1"/>
</dbReference>
<reference evidence="3" key="1">
    <citation type="submission" date="2021-01" db="EMBL/GenBank/DDBJ databases">
        <title>Genome sequence of strain Noviherbaspirillum sp. DKR-6.</title>
        <authorList>
            <person name="Chaudhary D.K."/>
        </authorList>
    </citation>
    <scope>NUCLEOTIDE SEQUENCE</scope>
    <source>
        <strain evidence="3">DKR-6</strain>
    </source>
</reference>
<feature type="domain" description="PAS" evidence="1">
    <location>
        <begin position="3"/>
        <end position="73"/>
    </location>
</feature>
<dbReference type="CDD" id="cd00130">
    <property type="entry name" value="PAS"/>
    <property type="match status" value="1"/>
</dbReference>
<organism evidence="3 4">
    <name type="scientific">Noviherbaspirillum pedocola</name>
    <dbReference type="NCBI Taxonomy" id="2801341"/>
    <lineage>
        <taxon>Bacteria</taxon>
        <taxon>Pseudomonadati</taxon>
        <taxon>Pseudomonadota</taxon>
        <taxon>Betaproteobacteria</taxon>
        <taxon>Burkholderiales</taxon>
        <taxon>Oxalobacteraceae</taxon>
        <taxon>Noviherbaspirillum</taxon>
    </lineage>
</organism>
<dbReference type="PANTHER" id="PTHR44757:SF2">
    <property type="entry name" value="BIOFILM ARCHITECTURE MAINTENANCE PROTEIN MBAA"/>
    <property type="match status" value="1"/>
</dbReference>
<dbReference type="NCBIfam" id="TIGR00229">
    <property type="entry name" value="sensory_box"/>
    <property type="match status" value="1"/>
</dbReference>
<comment type="caution">
    <text evidence="3">The sequence shown here is derived from an EMBL/GenBank/DDBJ whole genome shotgun (WGS) entry which is preliminary data.</text>
</comment>
<dbReference type="InterPro" id="IPR000700">
    <property type="entry name" value="PAS-assoc_C"/>
</dbReference>
<keyword evidence="4" id="KW-1185">Reference proteome</keyword>
<protein>
    <submittedName>
        <fullName evidence="3">PAS domain-containing protein</fullName>
    </submittedName>
</protein>
<evidence type="ECO:0000259" key="2">
    <source>
        <dbReference type="PROSITE" id="PS50113"/>
    </source>
</evidence>
<dbReference type="RefSeq" id="WP_200590682.1">
    <property type="nucleotide sequence ID" value="NZ_JAEPBG010000001.1"/>
</dbReference>
<dbReference type="Proteomes" id="UP000622890">
    <property type="component" value="Unassembled WGS sequence"/>
</dbReference>
<dbReference type="GO" id="GO:0006355">
    <property type="term" value="P:regulation of DNA-templated transcription"/>
    <property type="evidence" value="ECO:0007669"/>
    <property type="project" value="InterPro"/>
</dbReference>
<dbReference type="Gene3D" id="3.30.450.20">
    <property type="entry name" value="PAS domain"/>
    <property type="match status" value="1"/>
</dbReference>